<accession>A0A8G2BV25</accession>
<dbReference type="AlphaFoldDB" id="A0A8G2BV25"/>
<sequence>MRDQYILYQPQGKLKGAVILSSKENLNVFYDIAVVGDYIACLDFFNDGILQIYDNSLFPEFL</sequence>
<proteinExistence type="predicted"/>
<organism evidence="1 2">
    <name type="scientific">Parabacteroides chinchillae</name>
    <dbReference type="NCBI Taxonomy" id="871327"/>
    <lineage>
        <taxon>Bacteria</taxon>
        <taxon>Pseudomonadati</taxon>
        <taxon>Bacteroidota</taxon>
        <taxon>Bacteroidia</taxon>
        <taxon>Bacteroidales</taxon>
        <taxon>Tannerellaceae</taxon>
        <taxon>Parabacteroides</taxon>
    </lineage>
</organism>
<dbReference type="Proteomes" id="UP000236725">
    <property type="component" value="Unassembled WGS sequence"/>
</dbReference>
<reference evidence="1 2" key="1">
    <citation type="submission" date="2016-10" db="EMBL/GenBank/DDBJ databases">
        <authorList>
            <person name="Varghese N."/>
            <person name="Submissions S."/>
        </authorList>
    </citation>
    <scope>NUCLEOTIDE SEQUENCE [LARGE SCALE GENOMIC DNA]</scope>
    <source>
        <strain evidence="1 2">DSM 29073</strain>
    </source>
</reference>
<gene>
    <name evidence="1" type="ORF">SAMN05444001_10493</name>
</gene>
<evidence type="ECO:0000313" key="2">
    <source>
        <dbReference type="Proteomes" id="UP000236725"/>
    </source>
</evidence>
<comment type="caution">
    <text evidence="1">The sequence shown here is derived from an EMBL/GenBank/DDBJ whole genome shotgun (WGS) entry which is preliminary data.</text>
</comment>
<protein>
    <submittedName>
        <fullName evidence="1">Uncharacterized protein</fullName>
    </submittedName>
</protein>
<evidence type="ECO:0000313" key="1">
    <source>
        <dbReference type="EMBL" id="SEF66313.1"/>
    </source>
</evidence>
<keyword evidence="2" id="KW-1185">Reference proteome</keyword>
<name>A0A8G2BV25_9BACT</name>
<dbReference type="EMBL" id="FNVS01000004">
    <property type="protein sequence ID" value="SEF66313.1"/>
    <property type="molecule type" value="Genomic_DNA"/>
</dbReference>